<dbReference type="GO" id="GO:0005730">
    <property type="term" value="C:nucleolus"/>
    <property type="evidence" value="ECO:0007669"/>
    <property type="project" value="UniProtKB-SubCell"/>
</dbReference>
<dbReference type="PANTHER" id="PTHR31109">
    <property type="entry name" value="PROTEIN FAM207A"/>
    <property type="match status" value="1"/>
</dbReference>
<keyword evidence="6" id="KW-1185">Reference proteome</keyword>
<accession>A0A0L0FT49</accession>
<feature type="region of interest" description="Disordered" evidence="4">
    <location>
        <begin position="1"/>
        <end position="38"/>
    </location>
</feature>
<dbReference type="GO" id="GO:0000462">
    <property type="term" value="P:maturation of SSU-rRNA from tricistronic rRNA transcript (SSU-rRNA, 5.8S rRNA, LSU-rRNA)"/>
    <property type="evidence" value="ECO:0007669"/>
    <property type="project" value="InterPro"/>
</dbReference>
<evidence type="ECO:0008006" key="7">
    <source>
        <dbReference type="Google" id="ProtNLM"/>
    </source>
</evidence>
<evidence type="ECO:0000256" key="1">
    <source>
        <dbReference type="ARBA" id="ARBA00004604"/>
    </source>
</evidence>
<evidence type="ECO:0000313" key="5">
    <source>
        <dbReference type="EMBL" id="KNC79869.1"/>
    </source>
</evidence>
<comment type="subcellular location">
    <subcellularLocation>
        <location evidence="1">Nucleus</location>
        <location evidence="1">Nucleolus</location>
    </subcellularLocation>
</comment>
<protein>
    <recommendedName>
        <fullName evidence="7">Ribosome biogenesis protein SLX9</fullName>
    </recommendedName>
</protein>
<keyword evidence="3" id="KW-0539">Nucleus</keyword>
<comment type="similarity">
    <text evidence="2">Belongs to the SLX9 family.</text>
</comment>
<evidence type="ECO:0000256" key="3">
    <source>
        <dbReference type="ARBA" id="ARBA00023242"/>
    </source>
</evidence>
<dbReference type="RefSeq" id="XP_014153771.1">
    <property type="nucleotide sequence ID" value="XM_014298296.1"/>
</dbReference>
<reference evidence="5 6" key="1">
    <citation type="submission" date="2011-02" db="EMBL/GenBank/DDBJ databases">
        <title>The Genome Sequence of Sphaeroforma arctica JP610.</title>
        <authorList>
            <consortium name="The Broad Institute Genome Sequencing Platform"/>
            <person name="Russ C."/>
            <person name="Cuomo C."/>
            <person name="Young S.K."/>
            <person name="Zeng Q."/>
            <person name="Gargeya S."/>
            <person name="Alvarado L."/>
            <person name="Berlin A."/>
            <person name="Chapman S.B."/>
            <person name="Chen Z."/>
            <person name="Freedman E."/>
            <person name="Gellesch M."/>
            <person name="Goldberg J."/>
            <person name="Griggs A."/>
            <person name="Gujja S."/>
            <person name="Heilman E."/>
            <person name="Heiman D."/>
            <person name="Howarth C."/>
            <person name="Mehta T."/>
            <person name="Neiman D."/>
            <person name="Pearson M."/>
            <person name="Roberts A."/>
            <person name="Saif S."/>
            <person name="Shea T."/>
            <person name="Shenoy N."/>
            <person name="Sisk P."/>
            <person name="Stolte C."/>
            <person name="Sykes S."/>
            <person name="White J."/>
            <person name="Yandava C."/>
            <person name="Burger G."/>
            <person name="Gray M.W."/>
            <person name="Holland P.W.H."/>
            <person name="King N."/>
            <person name="Lang F.B.F."/>
            <person name="Roger A.J."/>
            <person name="Ruiz-Trillo I."/>
            <person name="Haas B."/>
            <person name="Nusbaum C."/>
            <person name="Birren B."/>
        </authorList>
    </citation>
    <scope>NUCLEOTIDE SEQUENCE [LARGE SCALE GENOMIC DNA]</scope>
    <source>
        <strain evidence="5 6">JP610</strain>
    </source>
</reference>
<sequence>MGKSKKERKSLMKSAATAQAAKAGGLSQKTGGIYKRPTRLDKKIEKKASFMQKIEDSKAKKVKVEVAKKRKRNPLMKGGFELMLDSLGDIDSVVKEIDIKQLQAQASALASRPITSRKGRQYALVNESQRLQNIVSNSAYRANPLAALRSHLEQQQNIAGEIEKRLAGATK</sequence>
<dbReference type="OrthoDB" id="18703at2759"/>
<proteinExistence type="inferred from homology"/>
<dbReference type="GeneID" id="25908258"/>
<name>A0A0L0FT49_9EUKA</name>
<evidence type="ECO:0000256" key="4">
    <source>
        <dbReference type="SAM" id="MobiDB-lite"/>
    </source>
</evidence>
<evidence type="ECO:0000256" key="2">
    <source>
        <dbReference type="ARBA" id="ARBA00011022"/>
    </source>
</evidence>
<dbReference type="GO" id="GO:0030688">
    <property type="term" value="C:preribosome, small subunit precursor"/>
    <property type="evidence" value="ECO:0007669"/>
    <property type="project" value="InterPro"/>
</dbReference>
<dbReference type="PANTHER" id="PTHR31109:SF2">
    <property type="entry name" value="RIBOSOME BIOGENESIS PROTEIN SLX9 HOMOLOG"/>
    <property type="match status" value="1"/>
</dbReference>
<organism evidence="5 6">
    <name type="scientific">Sphaeroforma arctica JP610</name>
    <dbReference type="NCBI Taxonomy" id="667725"/>
    <lineage>
        <taxon>Eukaryota</taxon>
        <taxon>Ichthyosporea</taxon>
        <taxon>Ichthyophonida</taxon>
        <taxon>Sphaeroforma</taxon>
    </lineage>
</organism>
<dbReference type="AlphaFoldDB" id="A0A0L0FT49"/>
<dbReference type="Pfam" id="PF15341">
    <property type="entry name" value="SLX9"/>
    <property type="match status" value="1"/>
</dbReference>
<dbReference type="GO" id="GO:0030686">
    <property type="term" value="C:90S preribosome"/>
    <property type="evidence" value="ECO:0007669"/>
    <property type="project" value="InterPro"/>
</dbReference>
<dbReference type="EMBL" id="KQ242231">
    <property type="protein sequence ID" value="KNC79869.1"/>
    <property type="molecule type" value="Genomic_DNA"/>
</dbReference>
<dbReference type="Proteomes" id="UP000054560">
    <property type="component" value="Unassembled WGS sequence"/>
</dbReference>
<gene>
    <name evidence="5" type="ORF">SARC_07754</name>
</gene>
<evidence type="ECO:0000313" key="6">
    <source>
        <dbReference type="Proteomes" id="UP000054560"/>
    </source>
</evidence>
<dbReference type="InterPro" id="IPR028160">
    <property type="entry name" value="Slx9-like"/>
</dbReference>